<name>A0ABW5MZ57_9FLAO</name>
<evidence type="ECO:0000313" key="1">
    <source>
        <dbReference type="EMBL" id="MFD2588101.1"/>
    </source>
</evidence>
<evidence type="ECO:0008006" key="3">
    <source>
        <dbReference type="Google" id="ProtNLM"/>
    </source>
</evidence>
<proteinExistence type="predicted"/>
<comment type="caution">
    <text evidence="1">The sequence shown here is derived from an EMBL/GenBank/DDBJ whole genome shotgun (WGS) entry which is preliminary data.</text>
</comment>
<dbReference type="RefSeq" id="WP_377767642.1">
    <property type="nucleotide sequence ID" value="NZ_JBHULB010000041.1"/>
</dbReference>
<protein>
    <recommendedName>
        <fullName evidence="3">DUF2262 domain-containing protein</fullName>
    </recommendedName>
</protein>
<reference evidence="2" key="1">
    <citation type="journal article" date="2019" name="Int. J. Syst. Evol. Microbiol.">
        <title>The Global Catalogue of Microorganisms (GCM) 10K type strain sequencing project: providing services to taxonomists for standard genome sequencing and annotation.</title>
        <authorList>
            <consortium name="The Broad Institute Genomics Platform"/>
            <consortium name="The Broad Institute Genome Sequencing Center for Infectious Disease"/>
            <person name="Wu L."/>
            <person name="Ma J."/>
        </authorList>
    </citation>
    <scope>NUCLEOTIDE SEQUENCE [LARGE SCALE GENOMIC DNA]</scope>
    <source>
        <strain evidence="2">KCTC 52368</strain>
    </source>
</reference>
<evidence type="ECO:0000313" key="2">
    <source>
        <dbReference type="Proteomes" id="UP001597526"/>
    </source>
</evidence>
<dbReference type="EMBL" id="JBHULB010000041">
    <property type="protein sequence ID" value="MFD2588101.1"/>
    <property type="molecule type" value="Genomic_DNA"/>
</dbReference>
<sequence>MFKNLFSKKEYSSKTGFFKVENQELIPIDELEKGSINDCIEKIGFPTNHIYTIHSFDSNKISVLGFKTLTKNLEFVLAENKTKISYSDVSKAVKGIDWNFEYSDLNVEDILQEGIDYENFDLDFVKSILELTKEEKDLYKSQKLGLYLQFENGTLTAFTSSEWENSSTKWLKDINQNMVKSMVREAKQYQRNEIEAMQEVNNQTKALMNVPEAMKNEFLQLHKNDNGNFNFYNLVIAHYTQDCNQDDFLFMNKGRFKKAGERTFEVGNFKYEFGNDKELKNVYEQ</sequence>
<keyword evidence="2" id="KW-1185">Reference proteome</keyword>
<gene>
    <name evidence="1" type="ORF">ACFSQJ_14235</name>
</gene>
<accession>A0ABW5MZ57</accession>
<dbReference type="Proteomes" id="UP001597526">
    <property type="component" value="Unassembled WGS sequence"/>
</dbReference>
<organism evidence="1 2">
    <name type="scientific">Croceitalea marina</name>
    <dbReference type="NCBI Taxonomy" id="1775166"/>
    <lineage>
        <taxon>Bacteria</taxon>
        <taxon>Pseudomonadati</taxon>
        <taxon>Bacteroidota</taxon>
        <taxon>Flavobacteriia</taxon>
        <taxon>Flavobacteriales</taxon>
        <taxon>Flavobacteriaceae</taxon>
        <taxon>Croceitalea</taxon>
    </lineage>
</organism>